<dbReference type="AlphaFoldDB" id="A0A0D2C744"/>
<gene>
    <name evidence="1" type="ORF">PV07_06730</name>
</gene>
<accession>A0A0D2C744</accession>
<evidence type="ECO:0000313" key="1">
    <source>
        <dbReference type="EMBL" id="KIW26943.1"/>
    </source>
</evidence>
<proteinExistence type="predicted"/>
<keyword evidence="2" id="KW-1185">Reference proteome</keyword>
<dbReference type="EMBL" id="KN847043">
    <property type="protein sequence ID" value="KIW26943.1"/>
    <property type="molecule type" value="Genomic_DNA"/>
</dbReference>
<dbReference type="GeneID" id="27345924"/>
<organism evidence="1 2">
    <name type="scientific">Cladophialophora immunda</name>
    <dbReference type="NCBI Taxonomy" id="569365"/>
    <lineage>
        <taxon>Eukaryota</taxon>
        <taxon>Fungi</taxon>
        <taxon>Dikarya</taxon>
        <taxon>Ascomycota</taxon>
        <taxon>Pezizomycotina</taxon>
        <taxon>Eurotiomycetes</taxon>
        <taxon>Chaetothyriomycetidae</taxon>
        <taxon>Chaetothyriales</taxon>
        <taxon>Herpotrichiellaceae</taxon>
        <taxon>Cladophialophora</taxon>
    </lineage>
</organism>
<reference evidence="1 2" key="1">
    <citation type="submission" date="2015-01" db="EMBL/GenBank/DDBJ databases">
        <title>The Genome Sequence of Cladophialophora immunda CBS83496.</title>
        <authorList>
            <consortium name="The Broad Institute Genomics Platform"/>
            <person name="Cuomo C."/>
            <person name="de Hoog S."/>
            <person name="Gorbushina A."/>
            <person name="Stielow B."/>
            <person name="Teixiera M."/>
            <person name="Abouelleil A."/>
            <person name="Chapman S.B."/>
            <person name="Priest M."/>
            <person name="Young S.K."/>
            <person name="Wortman J."/>
            <person name="Nusbaum C."/>
            <person name="Birren B."/>
        </authorList>
    </citation>
    <scope>NUCLEOTIDE SEQUENCE [LARGE SCALE GENOMIC DNA]</scope>
    <source>
        <strain evidence="1 2">CBS 83496</strain>
    </source>
</reference>
<dbReference type="RefSeq" id="XP_016247159.1">
    <property type="nucleotide sequence ID" value="XM_016393740.1"/>
</dbReference>
<name>A0A0D2C744_9EURO</name>
<sequence length="159" mass="18852">MEVRNGGRRREGGGRRTRTTRFLYTYTRARWRRRRACVLCARKYRVRSTEQCTEYELRIWKRLFLRARKGVVWCRGSRARAQAQAQAPTTGGHRHKRRCRCRCRRHWEKQFGDVVTTDQTNKGSRTFCSRNVQGLQGGVGNHNVMRPRLSGRTVRRCPL</sequence>
<dbReference type="HOGENOM" id="CLU_1660546_0_0_1"/>
<evidence type="ECO:0000313" key="2">
    <source>
        <dbReference type="Proteomes" id="UP000054466"/>
    </source>
</evidence>
<dbReference type="Proteomes" id="UP000054466">
    <property type="component" value="Unassembled WGS sequence"/>
</dbReference>
<protein>
    <submittedName>
        <fullName evidence="1">Uncharacterized protein</fullName>
    </submittedName>
</protein>
<dbReference type="VEuPathDB" id="FungiDB:PV07_06730"/>